<proteinExistence type="predicted"/>
<gene>
    <name evidence="1" type="ORF">SGGMMB4_00606</name>
</gene>
<evidence type="ECO:0000313" key="1">
    <source>
        <dbReference type="EMBL" id="CRL43883.1"/>
    </source>
</evidence>
<dbReference type="AlphaFoldDB" id="A0A193QFG0"/>
<reference evidence="1 2" key="1">
    <citation type="submission" date="2015-05" db="EMBL/GenBank/DDBJ databases">
        <authorList>
            <person name="Goodhead I."/>
        </authorList>
    </citation>
    <scope>NUCLEOTIDE SEQUENCE [LARGE SCALE GENOMIC DNA]</scope>
    <source>
        <strain evidence="2">morsitans</strain>
    </source>
</reference>
<organism evidence="1 2">
    <name type="scientific">Sodalis glossinidius (strain morsitans)</name>
    <dbReference type="NCBI Taxonomy" id="343509"/>
    <lineage>
        <taxon>Bacteria</taxon>
        <taxon>Pseudomonadati</taxon>
        <taxon>Pseudomonadota</taxon>
        <taxon>Gammaproteobacteria</taxon>
        <taxon>Enterobacterales</taxon>
        <taxon>Bruguierivoracaceae</taxon>
        <taxon>Sodalis</taxon>
    </lineage>
</organism>
<name>A0A193QFG0_SODGM</name>
<dbReference type="Proteomes" id="UP000245838">
    <property type="component" value="Chromosome sggmmb4_Chromosome"/>
</dbReference>
<evidence type="ECO:0000313" key="2">
    <source>
        <dbReference type="Proteomes" id="UP000245838"/>
    </source>
</evidence>
<sequence length="46" mass="5000">MLPWLSTFGPAAFDMLAYCTLSGVSPVQSPDEHRARAVILQHGQSL</sequence>
<protein>
    <submittedName>
        <fullName evidence="1">Uncharacterized protein</fullName>
    </submittedName>
</protein>
<dbReference type="EMBL" id="LN854557">
    <property type="protein sequence ID" value="CRL43883.1"/>
    <property type="molecule type" value="Genomic_DNA"/>
</dbReference>
<accession>A0A193QFG0</accession>